<dbReference type="Pfam" id="PF24037">
    <property type="entry name" value="DUF7346"/>
    <property type="match status" value="1"/>
</dbReference>
<reference evidence="1 2" key="1">
    <citation type="journal article" date="2019" name="Int. J. Syst. Evol. Microbiol.">
        <title>The Global Catalogue of Microorganisms (GCM) 10K type strain sequencing project: providing services to taxonomists for standard genome sequencing and annotation.</title>
        <authorList>
            <consortium name="The Broad Institute Genomics Platform"/>
            <consortium name="The Broad Institute Genome Sequencing Center for Infectious Disease"/>
            <person name="Wu L."/>
            <person name="Ma J."/>
        </authorList>
    </citation>
    <scope>NUCLEOTIDE SEQUENCE [LARGE SCALE GENOMIC DNA]</scope>
    <source>
        <strain evidence="1 2">CGMCC 1.12121</strain>
    </source>
</reference>
<comment type="caution">
    <text evidence="1">The sequence shown here is derived from an EMBL/GenBank/DDBJ whole genome shotgun (WGS) entry which is preliminary data.</text>
</comment>
<protein>
    <recommendedName>
        <fullName evidence="3">HTH domain protein</fullName>
    </recommendedName>
</protein>
<organism evidence="1 2">
    <name type="scientific">Halobellus rarus</name>
    <dbReference type="NCBI Taxonomy" id="1126237"/>
    <lineage>
        <taxon>Archaea</taxon>
        <taxon>Methanobacteriati</taxon>
        <taxon>Methanobacteriota</taxon>
        <taxon>Stenosarchaea group</taxon>
        <taxon>Halobacteria</taxon>
        <taxon>Halobacteriales</taxon>
        <taxon>Haloferacaceae</taxon>
        <taxon>Halobellus</taxon>
    </lineage>
</organism>
<gene>
    <name evidence="1" type="ORF">ACFSBX_00595</name>
</gene>
<evidence type="ECO:0000313" key="2">
    <source>
        <dbReference type="Proteomes" id="UP001597085"/>
    </source>
</evidence>
<sequence>MQTVRDADGERYLLVKRSTDSSLVRDPETGAERYLPNGELRFGAEEESPLSVAASGVPEAVRRVVSAAHDERSLGLLVELADRGPISVVELLDAYDLCESDLHGLLAEFRAAGLIDEATVHGERGYDATEVTERAVAALRVGDESETGSR</sequence>
<dbReference type="Proteomes" id="UP001597085">
    <property type="component" value="Unassembled WGS sequence"/>
</dbReference>
<dbReference type="EMBL" id="JBHUDK010000002">
    <property type="protein sequence ID" value="MFD1597473.1"/>
    <property type="molecule type" value="Genomic_DNA"/>
</dbReference>
<dbReference type="AlphaFoldDB" id="A0ABD6CHG7"/>
<evidence type="ECO:0000313" key="1">
    <source>
        <dbReference type="EMBL" id="MFD1597473.1"/>
    </source>
</evidence>
<proteinExistence type="predicted"/>
<dbReference type="RefSeq" id="WP_256421647.1">
    <property type="nucleotide sequence ID" value="NZ_JANHDI010000008.1"/>
</dbReference>
<keyword evidence="2" id="KW-1185">Reference proteome</keyword>
<dbReference type="InterPro" id="IPR055770">
    <property type="entry name" value="DUF7346"/>
</dbReference>
<name>A0ABD6CHG7_9EURY</name>
<evidence type="ECO:0008006" key="3">
    <source>
        <dbReference type="Google" id="ProtNLM"/>
    </source>
</evidence>
<dbReference type="SUPFAM" id="SSF46785">
    <property type="entry name" value="Winged helix' DNA-binding domain"/>
    <property type="match status" value="1"/>
</dbReference>
<dbReference type="InterPro" id="IPR036390">
    <property type="entry name" value="WH_DNA-bd_sf"/>
</dbReference>
<accession>A0ABD6CHG7</accession>